<proteinExistence type="predicted"/>
<dbReference type="InterPro" id="IPR017926">
    <property type="entry name" value="GATASE"/>
</dbReference>
<name>A0A453TBV0_AEGTS</name>
<evidence type="ECO:0000313" key="3">
    <source>
        <dbReference type="EnsemblPlants" id="AET7Gv21333000.13"/>
    </source>
</evidence>
<keyword evidence="4" id="KW-1185">Reference proteome</keyword>
<dbReference type="InterPro" id="IPR029062">
    <property type="entry name" value="Class_I_gatase-like"/>
</dbReference>
<dbReference type="Gene3D" id="3.40.50.880">
    <property type="match status" value="1"/>
</dbReference>
<dbReference type="Proteomes" id="UP000015105">
    <property type="component" value="Chromosome 7D"/>
</dbReference>
<reference evidence="3" key="3">
    <citation type="journal article" date="2017" name="Nature">
        <title>Genome sequence of the progenitor of the wheat D genome Aegilops tauschii.</title>
        <authorList>
            <person name="Luo M.C."/>
            <person name="Gu Y.Q."/>
            <person name="Puiu D."/>
            <person name="Wang H."/>
            <person name="Twardziok S.O."/>
            <person name="Deal K.R."/>
            <person name="Huo N."/>
            <person name="Zhu T."/>
            <person name="Wang L."/>
            <person name="Wang Y."/>
            <person name="McGuire P.E."/>
            <person name="Liu S."/>
            <person name="Long H."/>
            <person name="Ramasamy R.K."/>
            <person name="Rodriguez J.C."/>
            <person name="Van S.L."/>
            <person name="Yuan L."/>
            <person name="Wang Z."/>
            <person name="Xia Z."/>
            <person name="Xiao L."/>
            <person name="Anderson O.D."/>
            <person name="Ouyang S."/>
            <person name="Liang Y."/>
            <person name="Zimin A.V."/>
            <person name="Pertea G."/>
            <person name="Qi P."/>
            <person name="Bennetzen J.L."/>
            <person name="Dai X."/>
            <person name="Dawson M.W."/>
            <person name="Muller H.G."/>
            <person name="Kugler K."/>
            <person name="Rivarola-Duarte L."/>
            <person name="Spannagl M."/>
            <person name="Mayer K.F.X."/>
            <person name="Lu F.H."/>
            <person name="Bevan M.W."/>
            <person name="Leroy P."/>
            <person name="Li P."/>
            <person name="You F.M."/>
            <person name="Sun Q."/>
            <person name="Liu Z."/>
            <person name="Lyons E."/>
            <person name="Wicker T."/>
            <person name="Salzberg S.L."/>
            <person name="Devos K.M."/>
            <person name="Dvorak J."/>
        </authorList>
    </citation>
    <scope>NUCLEOTIDE SEQUENCE [LARGE SCALE GENOMIC DNA]</scope>
    <source>
        <strain evidence="3">cv. AL8/78</strain>
    </source>
</reference>
<protein>
    <recommendedName>
        <fullName evidence="2">Glutamine amidotransferase domain-containing protein</fullName>
    </recommendedName>
</protein>
<dbReference type="InterPro" id="IPR050472">
    <property type="entry name" value="Anth_synth/Amidotransfase"/>
</dbReference>
<evidence type="ECO:0000256" key="1">
    <source>
        <dbReference type="ARBA" id="ARBA00022962"/>
    </source>
</evidence>
<dbReference type="SUPFAM" id="SSF52317">
    <property type="entry name" value="Class I glutamine amidotransferase-like"/>
    <property type="match status" value="1"/>
</dbReference>
<dbReference type="Pfam" id="PF00117">
    <property type="entry name" value="GATase"/>
    <property type="match status" value="1"/>
</dbReference>
<dbReference type="GO" id="GO:0004049">
    <property type="term" value="F:anthranilate synthase activity"/>
    <property type="evidence" value="ECO:0007669"/>
    <property type="project" value="TreeGrafter"/>
</dbReference>
<dbReference type="EnsemblPlants" id="AET7Gv21333000.13">
    <property type="protein sequence ID" value="AET7Gv21333000.13"/>
    <property type="gene ID" value="AET7Gv21333000"/>
</dbReference>
<feature type="domain" description="Glutamine amidotransferase" evidence="2">
    <location>
        <begin position="25"/>
        <end position="59"/>
    </location>
</feature>
<dbReference type="GO" id="GO:0005829">
    <property type="term" value="C:cytosol"/>
    <property type="evidence" value="ECO:0007669"/>
    <property type="project" value="TreeGrafter"/>
</dbReference>
<accession>A0A453TBV0</accession>
<dbReference type="PROSITE" id="PS51273">
    <property type="entry name" value="GATASE_TYPE_1"/>
    <property type="match status" value="1"/>
</dbReference>
<reference evidence="3" key="4">
    <citation type="submission" date="2019-03" db="UniProtKB">
        <authorList>
            <consortium name="EnsemblPlants"/>
        </authorList>
    </citation>
    <scope>IDENTIFICATION</scope>
</reference>
<dbReference type="Gramene" id="AET7Gv21333000.13">
    <property type="protein sequence ID" value="AET7Gv21333000.13"/>
    <property type="gene ID" value="AET7Gv21333000"/>
</dbReference>
<keyword evidence="1" id="KW-0315">Glutamine amidotransferase</keyword>
<evidence type="ECO:0000313" key="4">
    <source>
        <dbReference type="Proteomes" id="UP000015105"/>
    </source>
</evidence>
<dbReference type="PANTHER" id="PTHR43418">
    <property type="entry name" value="MULTIFUNCTIONAL TRYPTOPHAN BIOSYNTHESIS PROTEIN-RELATED"/>
    <property type="match status" value="1"/>
</dbReference>
<evidence type="ECO:0000259" key="2">
    <source>
        <dbReference type="Pfam" id="PF00117"/>
    </source>
</evidence>
<reference evidence="3" key="5">
    <citation type="journal article" date="2021" name="G3 (Bethesda)">
        <title>Aegilops tauschii genome assembly Aet v5.0 features greater sequence contiguity and improved annotation.</title>
        <authorList>
            <person name="Wang L."/>
            <person name="Zhu T."/>
            <person name="Rodriguez J.C."/>
            <person name="Deal K.R."/>
            <person name="Dubcovsky J."/>
            <person name="McGuire P.E."/>
            <person name="Lux T."/>
            <person name="Spannagl M."/>
            <person name="Mayer K.F.X."/>
            <person name="Baldrich P."/>
            <person name="Meyers B.C."/>
            <person name="Huo N."/>
            <person name="Gu Y.Q."/>
            <person name="Zhou H."/>
            <person name="Devos K.M."/>
            <person name="Bennetzen J.L."/>
            <person name="Unver T."/>
            <person name="Budak H."/>
            <person name="Gulick P.J."/>
            <person name="Galiba G."/>
            <person name="Kalapos B."/>
            <person name="Nelson D.R."/>
            <person name="Li P."/>
            <person name="You F.M."/>
            <person name="Luo M.C."/>
            <person name="Dvorak J."/>
        </authorList>
    </citation>
    <scope>NUCLEOTIDE SEQUENCE [LARGE SCALE GENOMIC DNA]</scope>
    <source>
        <strain evidence="3">cv. AL8/78</strain>
    </source>
</reference>
<reference evidence="4" key="2">
    <citation type="journal article" date="2017" name="Nat. Plants">
        <title>The Aegilops tauschii genome reveals multiple impacts of transposons.</title>
        <authorList>
            <person name="Zhao G."/>
            <person name="Zou C."/>
            <person name="Li K."/>
            <person name="Wang K."/>
            <person name="Li T."/>
            <person name="Gao L."/>
            <person name="Zhang X."/>
            <person name="Wang H."/>
            <person name="Yang Z."/>
            <person name="Liu X."/>
            <person name="Jiang W."/>
            <person name="Mao L."/>
            <person name="Kong X."/>
            <person name="Jiao Y."/>
            <person name="Jia J."/>
        </authorList>
    </citation>
    <scope>NUCLEOTIDE SEQUENCE [LARGE SCALE GENOMIC DNA]</scope>
    <source>
        <strain evidence="4">cv. AL8/78</strain>
    </source>
</reference>
<sequence>HPSEVTNNREVPITIHNPGKPDGYKIIMGIKHSSRPHYGVQFHPESIATRYGRHIFQNFKRITTEYGSPSSSFLERKAHSADYRLFRRAAASSFNDLLRKTATPLTAHQTQRCSD</sequence>
<dbReference type="AlphaFoldDB" id="A0A453TBV0"/>
<dbReference type="GO" id="GO:0000162">
    <property type="term" value="P:L-tryptophan biosynthetic process"/>
    <property type="evidence" value="ECO:0007669"/>
    <property type="project" value="TreeGrafter"/>
</dbReference>
<organism evidence="3 4">
    <name type="scientific">Aegilops tauschii subsp. strangulata</name>
    <name type="common">Goatgrass</name>
    <dbReference type="NCBI Taxonomy" id="200361"/>
    <lineage>
        <taxon>Eukaryota</taxon>
        <taxon>Viridiplantae</taxon>
        <taxon>Streptophyta</taxon>
        <taxon>Embryophyta</taxon>
        <taxon>Tracheophyta</taxon>
        <taxon>Spermatophyta</taxon>
        <taxon>Magnoliopsida</taxon>
        <taxon>Liliopsida</taxon>
        <taxon>Poales</taxon>
        <taxon>Poaceae</taxon>
        <taxon>BOP clade</taxon>
        <taxon>Pooideae</taxon>
        <taxon>Triticodae</taxon>
        <taxon>Triticeae</taxon>
        <taxon>Triticinae</taxon>
        <taxon>Aegilops</taxon>
    </lineage>
</organism>
<reference evidence="4" key="1">
    <citation type="journal article" date="2014" name="Science">
        <title>Ancient hybridizations among the ancestral genomes of bread wheat.</title>
        <authorList>
            <consortium name="International Wheat Genome Sequencing Consortium,"/>
            <person name="Marcussen T."/>
            <person name="Sandve S.R."/>
            <person name="Heier L."/>
            <person name="Spannagl M."/>
            <person name="Pfeifer M."/>
            <person name="Jakobsen K.S."/>
            <person name="Wulff B.B."/>
            <person name="Steuernagel B."/>
            <person name="Mayer K.F."/>
            <person name="Olsen O.A."/>
        </authorList>
    </citation>
    <scope>NUCLEOTIDE SEQUENCE [LARGE SCALE GENOMIC DNA]</scope>
    <source>
        <strain evidence="4">cv. AL8/78</strain>
    </source>
</reference>
<dbReference type="PANTHER" id="PTHR43418:SF15">
    <property type="entry name" value="GLUTAMINE AMIDOTRANSFERASE DOMAIN-CONTAINING PROTEIN"/>
    <property type="match status" value="1"/>
</dbReference>